<dbReference type="AlphaFoldDB" id="A0A557R1X4"/>
<keyword evidence="2" id="KW-1185">Reference proteome</keyword>
<proteinExistence type="predicted"/>
<evidence type="ECO:0000313" key="1">
    <source>
        <dbReference type="EMBL" id="TVO59144.1"/>
    </source>
</evidence>
<dbReference type="Proteomes" id="UP000319502">
    <property type="component" value="Unassembled WGS sequence"/>
</dbReference>
<dbReference type="OrthoDB" id="9155291at2"/>
<dbReference type="EMBL" id="VMNK01000003">
    <property type="protein sequence ID" value="TVO59144.1"/>
    <property type="molecule type" value="Genomic_DNA"/>
</dbReference>
<protein>
    <submittedName>
        <fullName evidence="1">Uncharacterized protein</fullName>
    </submittedName>
</protein>
<gene>
    <name evidence="1" type="ORF">FHP91_04560</name>
</gene>
<sequence length="95" mass="10297">MIRSLLKFAATLIVIAAAGVLLNPSPEKHRDTIRDELAARSEVAKLLQLGRVAAFFSEYHAFGVGSYTTVNDKVVSIGAFGMVFVRENAALKKAF</sequence>
<organism evidence="1 2">
    <name type="scientific">Denitromonas halophila</name>
    <dbReference type="NCBI Taxonomy" id="1629404"/>
    <lineage>
        <taxon>Bacteria</taxon>
        <taxon>Pseudomonadati</taxon>
        <taxon>Pseudomonadota</taxon>
        <taxon>Betaproteobacteria</taxon>
        <taxon>Rhodocyclales</taxon>
        <taxon>Zoogloeaceae</taxon>
        <taxon>Denitromonas</taxon>
    </lineage>
</organism>
<accession>A0A557R1X4</accession>
<name>A0A557R1X4_9RHOO</name>
<comment type="caution">
    <text evidence="1">The sequence shown here is derived from an EMBL/GenBank/DDBJ whole genome shotgun (WGS) entry which is preliminary data.</text>
</comment>
<evidence type="ECO:0000313" key="2">
    <source>
        <dbReference type="Proteomes" id="UP000319502"/>
    </source>
</evidence>
<reference evidence="1 2" key="1">
    <citation type="submission" date="2019-07" db="EMBL/GenBank/DDBJ databases">
        <title>The pathways for chlorine oxyanion respiration interact through the shared metabolite chlorate.</title>
        <authorList>
            <person name="Barnum T.P."/>
            <person name="Cheng Y."/>
            <person name="Hill K.A."/>
            <person name="Lucas L.N."/>
            <person name="Carlson H.K."/>
            <person name="Coates J.D."/>
        </authorList>
    </citation>
    <scope>NUCLEOTIDE SEQUENCE [LARGE SCALE GENOMIC DNA]</scope>
    <source>
        <strain evidence="1 2">SFB-3</strain>
    </source>
</reference>